<accession>A0AAD8CHM8</accession>
<proteinExistence type="predicted"/>
<name>A0AAD8CHM8_ACIOX</name>
<dbReference type="EMBL" id="JAGXEW010000150">
    <property type="protein sequence ID" value="KAK1145491.1"/>
    <property type="molecule type" value="Genomic_DNA"/>
</dbReference>
<feature type="region of interest" description="Disordered" evidence="1">
    <location>
        <begin position="55"/>
        <end position="75"/>
    </location>
</feature>
<comment type="caution">
    <text evidence="2">The sequence shown here is derived from an EMBL/GenBank/DDBJ whole genome shotgun (WGS) entry which is preliminary data.</text>
</comment>
<evidence type="ECO:0000313" key="3">
    <source>
        <dbReference type="Proteomes" id="UP001230051"/>
    </source>
</evidence>
<feature type="region of interest" description="Disordered" evidence="1">
    <location>
        <begin position="1"/>
        <end position="28"/>
    </location>
</feature>
<gene>
    <name evidence="2" type="ORF">AOXY_G36157</name>
</gene>
<organism evidence="2 3">
    <name type="scientific">Acipenser oxyrinchus oxyrinchus</name>
    <dbReference type="NCBI Taxonomy" id="40147"/>
    <lineage>
        <taxon>Eukaryota</taxon>
        <taxon>Metazoa</taxon>
        <taxon>Chordata</taxon>
        <taxon>Craniata</taxon>
        <taxon>Vertebrata</taxon>
        <taxon>Euteleostomi</taxon>
        <taxon>Actinopterygii</taxon>
        <taxon>Chondrostei</taxon>
        <taxon>Acipenseriformes</taxon>
        <taxon>Acipenseridae</taxon>
        <taxon>Acipenser</taxon>
    </lineage>
</organism>
<dbReference type="Proteomes" id="UP001230051">
    <property type="component" value="Unassembled WGS sequence"/>
</dbReference>
<evidence type="ECO:0000256" key="1">
    <source>
        <dbReference type="SAM" id="MobiDB-lite"/>
    </source>
</evidence>
<keyword evidence="3" id="KW-1185">Reference proteome</keyword>
<protein>
    <submittedName>
        <fullName evidence="2">Uncharacterized protein</fullName>
    </submittedName>
</protein>
<feature type="compositionally biased region" description="Basic and acidic residues" evidence="1">
    <location>
        <begin position="1"/>
        <end position="19"/>
    </location>
</feature>
<evidence type="ECO:0000313" key="2">
    <source>
        <dbReference type="EMBL" id="KAK1145491.1"/>
    </source>
</evidence>
<reference evidence="2" key="1">
    <citation type="submission" date="2022-02" db="EMBL/GenBank/DDBJ databases">
        <title>Atlantic sturgeon de novo genome assembly.</title>
        <authorList>
            <person name="Stock M."/>
            <person name="Klopp C."/>
            <person name="Guiguen Y."/>
            <person name="Cabau C."/>
            <person name="Parinello H."/>
            <person name="Santidrian Yebra-Pimentel E."/>
            <person name="Kuhl H."/>
            <person name="Dirks R.P."/>
            <person name="Guessner J."/>
            <person name="Wuertz S."/>
            <person name="Du K."/>
            <person name="Schartl M."/>
        </authorList>
    </citation>
    <scope>NUCLEOTIDE SEQUENCE</scope>
    <source>
        <strain evidence="2">STURGEONOMICS-FGT-2020</strain>
        <tissue evidence="2">Whole blood</tissue>
    </source>
</reference>
<sequence>MRQNNEKDKWERRQLEAHQRKSKRDKCQCRIQGVPHSSLSEVDKKIMANALPVEVTMSTEESGEEDNPFNQGEQMAVKVVRPRKWESGKFT</sequence>
<dbReference type="AlphaFoldDB" id="A0AAD8CHM8"/>